<protein>
    <recommendedName>
        <fullName evidence="1">TfuA-like core domain-containing protein</fullName>
    </recommendedName>
</protein>
<proteinExistence type="predicted"/>
<name>A0A919SRD1_9ACTN</name>
<organism evidence="2 3">
    <name type="scientific">Winogradskya consettensis</name>
    <dbReference type="NCBI Taxonomy" id="113560"/>
    <lineage>
        <taxon>Bacteria</taxon>
        <taxon>Bacillati</taxon>
        <taxon>Actinomycetota</taxon>
        <taxon>Actinomycetes</taxon>
        <taxon>Micromonosporales</taxon>
        <taxon>Micromonosporaceae</taxon>
        <taxon>Winogradskya</taxon>
    </lineage>
</organism>
<dbReference type="AlphaFoldDB" id="A0A919SRD1"/>
<feature type="domain" description="TfuA-like core" evidence="1">
    <location>
        <begin position="49"/>
        <end position="167"/>
    </location>
</feature>
<dbReference type="Proteomes" id="UP000680865">
    <property type="component" value="Unassembled WGS sequence"/>
</dbReference>
<keyword evidence="3" id="KW-1185">Reference proteome</keyword>
<evidence type="ECO:0000259" key="1">
    <source>
        <dbReference type="Pfam" id="PF07812"/>
    </source>
</evidence>
<sequence length="432" mass="46932">MTDYVFVGPSLDRGSVTGLLPGAVVRPPVAHGDLQALPLTAGDRVLLIDGLFMQTAPVRHREILALLERGITVAGSSSMGALRAAELWRFGMRGVGEIFRLYAEGVIDGDDEVAMAYAPADEGYRALSQPLVTIRLALRDACSAGVITPDEETALLERARAVPFRARGYRVFRPGRSSGEQRFLGWLADNPHDAKAADARLLLRSAATLTPPGPADAPVAHVDSSFYKAWQVRNTSRSYDGTTVTDHDLITVIMLLHPEYPALHRRDTLANVAGVAPENPDVERLALAAARQRGGLGHDWAPEPGLDDAERTLRTLARGFGTFGDQAIAAQMLPAVLGDERTLRAAAAFVAEAELVNAGLPRPDPHLPERNRFSDRRIDETYARIWGIAPADLEPVVWDRGLRSLEEFRTVAEPLVAGLRLFGAPRFPRTES</sequence>
<dbReference type="EMBL" id="BOQP01000027">
    <property type="protein sequence ID" value="GIM76514.1"/>
    <property type="molecule type" value="Genomic_DNA"/>
</dbReference>
<comment type="caution">
    <text evidence="2">The sequence shown here is derived from an EMBL/GenBank/DDBJ whole genome shotgun (WGS) entry which is preliminary data.</text>
</comment>
<dbReference type="Pfam" id="PF07812">
    <property type="entry name" value="TfuA"/>
    <property type="match status" value="1"/>
</dbReference>
<accession>A0A919SRD1</accession>
<reference evidence="2" key="1">
    <citation type="submission" date="2021-03" db="EMBL/GenBank/DDBJ databases">
        <title>Whole genome shotgun sequence of Actinoplanes consettensis NBRC 14913.</title>
        <authorList>
            <person name="Komaki H."/>
            <person name="Tamura T."/>
        </authorList>
    </citation>
    <scope>NUCLEOTIDE SEQUENCE</scope>
    <source>
        <strain evidence="2">NBRC 14913</strain>
    </source>
</reference>
<dbReference type="InterPro" id="IPR012924">
    <property type="entry name" value="TfuA_core"/>
</dbReference>
<dbReference type="RefSeq" id="WP_212999722.1">
    <property type="nucleotide sequence ID" value="NZ_BAAATW010000010.1"/>
</dbReference>
<evidence type="ECO:0000313" key="3">
    <source>
        <dbReference type="Proteomes" id="UP000680865"/>
    </source>
</evidence>
<evidence type="ECO:0000313" key="2">
    <source>
        <dbReference type="EMBL" id="GIM76514.1"/>
    </source>
</evidence>
<gene>
    <name evidence="2" type="ORF">Aco04nite_50860</name>
</gene>